<evidence type="ECO:0008006" key="3">
    <source>
        <dbReference type="Google" id="ProtNLM"/>
    </source>
</evidence>
<reference evidence="1 2" key="1">
    <citation type="submission" date="2022-09" db="EMBL/GenBank/DDBJ databases">
        <title>Chelativorans salina sp. nov., a novel slightly halophilic bacterium isolated from a saline lake sediment enrichment.</title>
        <authorList>
            <person name="Gao L."/>
            <person name="Fang B.-Z."/>
            <person name="Li W.-J."/>
        </authorList>
    </citation>
    <scope>NUCLEOTIDE SEQUENCE [LARGE SCALE GENOMIC DNA]</scope>
    <source>
        <strain evidence="1 2">EGI FJ00035</strain>
    </source>
</reference>
<dbReference type="SUPFAM" id="SSF158682">
    <property type="entry name" value="TerB-like"/>
    <property type="match status" value="1"/>
</dbReference>
<protein>
    <recommendedName>
        <fullName evidence="3">Co-chaperone DjlA N-terminal domain-containing protein</fullName>
    </recommendedName>
</protein>
<comment type="caution">
    <text evidence="1">The sequence shown here is derived from an EMBL/GenBank/DDBJ whole genome shotgun (WGS) entry which is preliminary data.</text>
</comment>
<gene>
    <name evidence="1" type="ORF">N5A92_09510</name>
</gene>
<evidence type="ECO:0000313" key="1">
    <source>
        <dbReference type="EMBL" id="MCT7375269.1"/>
    </source>
</evidence>
<dbReference type="Gene3D" id="1.10.3680.10">
    <property type="entry name" value="TerB-like"/>
    <property type="match status" value="1"/>
</dbReference>
<evidence type="ECO:0000313" key="2">
    <source>
        <dbReference type="Proteomes" id="UP001320831"/>
    </source>
</evidence>
<sequence>MAVDMPTKTVGPVGGRPPSPTELAGDVLLLLRLTLNDGEMTPSARDALQRVAERAFGIDASSFEAFLPALQPYGVKDTGKASIVFRARPKDERVFLARMLLAAALKGDTLTLHEERLRARSAEILGLDEGDVR</sequence>
<accession>A0ABT2LMH1</accession>
<organism evidence="1 2">
    <name type="scientific">Chelativorans salis</name>
    <dbReference type="NCBI Taxonomy" id="2978478"/>
    <lineage>
        <taxon>Bacteria</taxon>
        <taxon>Pseudomonadati</taxon>
        <taxon>Pseudomonadota</taxon>
        <taxon>Alphaproteobacteria</taxon>
        <taxon>Hyphomicrobiales</taxon>
        <taxon>Phyllobacteriaceae</taxon>
        <taxon>Chelativorans</taxon>
    </lineage>
</organism>
<name>A0ABT2LMH1_9HYPH</name>
<proteinExistence type="predicted"/>
<keyword evidence="2" id="KW-1185">Reference proteome</keyword>
<dbReference type="RefSeq" id="WP_260902107.1">
    <property type="nucleotide sequence ID" value="NZ_JAOCZP010000002.1"/>
</dbReference>
<dbReference type="EMBL" id="JAOCZP010000002">
    <property type="protein sequence ID" value="MCT7375269.1"/>
    <property type="molecule type" value="Genomic_DNA"/>
</dbReference>
<dbReference type="Proteomes" id="UP001320831">
    <property type="component" value="Unassembled WGS sequence"/>
</dbReference>
<dbReference type="InterPro" id="IPR029024">
    <property type="entry name" value="TerB-like"/>
</dbReference>